<keyword evidence="5" id="KW-0067">ATP-binding</keyword>
<evidence type="ECO:0000256" key="1">
    <source>
        <dbReference type="ARBA" id="ARBA00006637"/>
    </source>
</evidence>
<evidence type="ECO:0000313" key="12">
    <source>
        <dbReference type="EMBL" id="APX95725.1"/>
    </source>
</evidence>
<dbReference type="OrthoDB" id="8379at2157"/>
<dbReference type="InterPro" id="IPR006935">
    <property type="entry name" value="Helicase/UvrB_N"/>
</dbReference>
<evidence type="ECO:0000256" key="5">
    <source>
        <dbReference type="ARBA" id="ARBA00022840"/>
    </source>
</evidence>
<comment type="similarity">
    <text evidence="1">Belongs to the helicase family. RAD25/XPB subfamily.</text>
</comment>
<dbReference type="EC" id="5.6.2.4" evidence="8"/>
<dbReference type="STRING" id="588898.BB347_03335"/>
<dbReference type="CDD" id="cd17926">
    <property type="entry name" value="DEXHc_RE"/>
    <property type="match status" value="1"/>
</dbReference>
<dbReference type="InterPro" id="IPR001650">
    <property type="entry name" value="Helicase_C-like"/>
</dbReference>
<sequence>MSESKPSRGFQSDDFKTAVNEVLKESPVVTSRWIAELVGCSRERARQYLKGKFHEGVLDRRQVGGGAMVYFPMEMQRVASQFSEEIVSRQPTNEKDTSPAKTDNNSLDERVLFFPSRREIAVDHPTKNTRSILSQTAHLVDSTANSYLYKVSKEDIWSTPYNEFNVLRNDLQEVFGDKWDKGFESRIKNDWTRAHQFQLRTETDENGHKYTVLQADNAGVFEDVAKRKLKHNKHYTEFLSDTDLRVRNEAEADVKERLYEEGYPVIDNRHLEEGKTLSIELDDDLTLRDYQEEWLSHFTDRKSGVFVGPSGSGKTVAAIAVMAEIKGETLILVPTQDLARQWKDELIEKTNLSPYEIGQYHGNEKQIRPVTVATYDTAAMSRHRKLFNERKWGLIVADECHHAVASTWKRFREIQSKSRLGLSATPIRESGDAKQIYTLIGPPVGSDWGNLFTDGWVSKPKVDVLMTPWGSEQARERYKRAEGNQQLIEAAKNPAKREAIKRLIHRHESEKILVFVDWIEQGEQLSSELSVPFICGETSHDERERRYEEFRNGDIDVLIVSRIGDEGIDLPDAEVAILASTRGSSRAQTGQRAGRTMRPYGESQVYILLTKGSGEEDWGRESTQYLAEKGIDVTKTDLKLN</sequence>
<evidence type="ECO:0000256" key="4">
    <source>
        <dbReference type="ARBA" id="ARBA00022806"/>
    </source>
</evidence>
<dbReference type="InterPro" id="IPR050615">
    <property type="entry name" value="ATP-dep_DNA_Helicase"/>
</dbReference>
<dbReference type="KEGG" id="hda:BB347_03335"/>
<evidence type="ECO:0000313" key="13">
    <source>
        <dbReference type="EMBL" id="SIR11561.1"/>
    </source>
</evidence>
<evidence type="ECO:0000313" key="14">
    <source>
        <dbReference type="Proteomes" id="UP000185687"/>
    </source>
</evidence>
<evidence type="ECO:0000313" key="15">
    <source>
        <dbReference type="Proteomes" id="UP000187321"/>
    </source>
</evidence>
<reference evidence="13 14" key="2">
    <citation type="submission" date="2017-01" db="EMBL/GenBank/DDBJ databases">
        <authorList>
            <person name="Mah S.A."/>
            <person name="Swanson W.J."/>
            <person name="Moy G.W."/>
            <person name="Vacquier V.D."/>
        </authorList>
    </citation>
    <scope>NUCLEOTIDE SEQUENCE [LARGE SCALE GENOMIC DNA]</scope>
    <source>
        <strain evidence="13 14">CGMCC 1.8909</strain>
    </source>
</reference>
<evidence type="ECO:0000259" key="11">
    <source>
        <dbReference type="PROSITE" id="PS51194"/>
    </source>
</evidence>
<dbReference type="GO" id="GO:0005524">
    <property type="term" value="F:ATP binding"/>
    <property type="evidence" value="ECO:0007669"/>
    <property type="project" value="UniProtKB-KW"/>
</dbReference>
<feature type="domain" description="Helicase ATP-binding" evidence="10">
    <location>
        <begin position="295"/>
        <end position="444"/>
    </location>
</feature>
<evidence type="ECO:0000256" key="2">
    <source>
        <dbReference type="ARBA" id="ARBA00022741"/>
    </source>
</evidence>
<proteinExistence type="inferred from homology"/>
<dbReference type="RefSeq" id="WP_076578405.1">
    <property type="nucleotide sequence ID" value="NZ_CP019327.1"/>
</dbReference>
<gene>
    <name evidence="12" type="ORF">BB347_03335</name>
    <name evidence="13" type="ORF">SAMN05421809_0377</name>
</gene>
<dbReference type="PANTHER" id="PTHR11274:SF0">
    <property type="entry name" value="GENERAL TRANSCRIPTION AND DNA REPAIR FACTOR IIH HELICASE SUBUNIT XPB"/>
    <property type="match status" value="1"/>
</dbReference>
<keyword evidence="4 12" id="KW-0347">Helicase</keyword>
<accession>A0A1N6YAP9</accession>
<dbReference type="PROSITE" id="PS51194">
    <property type="entry name" value="HELICASE_CTER"/>
    <property type="match status" value="1"/>
</dbReference>
<dbReference type="GO" id="GO:0003677">
    <property type="term" value="F:DNA binding"/>
    <property type="evidence" value="ECO:0007669"/>
    <property type="project" value="InterPro"/>
</dbReference>
<keyword evidence="6" id="KW-0413">Isomerase</keyword>
<dbReference type="InterPro" id="IPR032438">
    <property type="entry name" value="ERCC3_RAD25_C"/>
</dbReference>
<evidence type="ECO:0000256" key="6">
    <source>
        <dbReference type="ARBA" id="ARBA00023235"/>
    </source>
</evidence>
<keyword evidence="3" id="KW-0378">Hydrolase</keyword>
<dbReference type="InterPro" id="IPR014001">
    <property type="entry name" value="Helicase_ATP-bd"/>
</dbReference>
<dbReference type="InterPro" id="IPR027417">
    <property type="entry name" value="P-loop_NTPase"/>
</dbReference>
<comment type="catalytic activity">
    <reaction evidence="9">
        <text>ATP + H2O = ADP + phosphate + H(+)</text>
        <dbReference type="Rhea" id="RHEA:13065"/>
        <dbReference type="ChEBI" id="CHEBI:15377"/>
        <dbReference type="ChEBI" id="CHEBI:15378"/>
        <dbReference type="ChEBI" id="CHEBI:30616"/>
        <dbReference type="ChEBI" id="CHEBI:43474"/>
        <dbReference type="ChEBI" id="CHEBI:456216"/>
        <dbReference type="EC" id="5.6.2.4"/>
    </reaction>
</comment>
<dbReference type="EMBL" id="FTNP01000001">
    <property type="protein sequence ID" value="SIR11561.1"/>
    <property type="molecule type" value="Genomic_DNA"/>
</dbReference>
<evidence type="ECO:0000256" key="8">
    <source>
        <dbReference type="ARBA" id="ARBA00034808"/>
    </source>
</evidence>
<keyword evidence="14" id="KW-1185">Reference proteome</keyword>
<comment type="catalytic activity">
    <reaction evidence="7">
        <text>Couples ATP hydrolysis with the unwinding of duplex DNA by translocating in the 3'-5' direction.</text>
        <dbReference type="EC" id="5.6.2.4"/>
    </reaction>
</comment>
<dbReference type="GO" id="GO:0016787">
    <property type="term" value="F:hydrolase activity"/>
    <property type="evidence" value="ECO:0007669"/>
    <property type="project" value="UniProtKB-KW"/>
</dbReference>
<dbReference type="GeneID" id="30954944"/>
<dbReference type="PANTHER" id="PTHR11274">
    <property type="entry name" value="RAD25/XP-B DNA REPAIR HELICASE"/>
    <property type="match status" value="1"/>
</dbReference>
<keyword evidence="2" id="KW-0547">Nucleotide-binding</keyword>
<dbReference type="Pfam" id="PF04851">
    <property type="entry name" value="ResIII"/>
    <property type="match status" value="1"/>
</dbReference>
<dbReference type="EMBL" id="CP019327">
    <property type="protein sequence ID" value="APX95725.1"/>
    <property type="molecule type" value="Genomic_DNA"/>
</dbReference>
<evidence type="ECO:0000256" key="7">
    <source>
        <dbReference type="ARBA" id="ARBA00034617"/>
    </source>
</evidence>
<evidence type="ECO:0000256" key="9">
    <source>
        <dbReference type="ARBA" id="ARBA00048988"/>
    </source>
</evidence>
<name>A0A1N6YAP9_9EURY</name>
<dbReference type="Proteomes" id="UP000185687">
    <property type="component" value="Unassembled WGS sequence"/>
</dbReference>
<dbReference type="AlphaFoldDB" id="A0A1N6YAP9"/>
<dbReference type="Proteomes" id="UP000187321">
    <property type="component" value="Chromosome"/>
</dbReference>
<protein>
    <recommendedName>
        <fullName evidence="8">DNA 3'-5' helicase</fullName>
        <ecNumber evidence="8">5.6.2.4</ecNumber>
    </recommendedName>
</protein>
<organism evidence="13 14">
    <name type="scientific">Natronorubrum daqingense</name>
    <dbReference type="NCBI Taxonomy" id="588898"/>
    <lineage>
        <taxon>Archaea</taxon>
        <taxon>Methanobacteriati</taxon>
        <taxon>Methanobacteriota</taxon>
        <taxon>Stenosarchaea group</taxon>
        <taxon>Halobacteria</taxon>
        <taxon>Halobacteriales</taxon>
        <taxon>Natrialbaceae</taxon>
        <taxon>Natronorubrum</taxon>
    </lineage>
</organism>
<evidence type="ECO:0000259" key="10">
    <source>
        <dbReference type="PROSITE" id="PS51192"/>
    </source>
</evidence>
<dbReference type="SUPFAM" id="SSF52540">
    <property type="entry name" value="P-loop containing nucleoside triphosphate hydrolases"/>
    <property type="match status" value="2"/>
</dbReference>
<dbReference type="PROSITE" id="PS51192">
    <property type="entry name" value="HELICASE_ATP_BIND_1"/>
    <property type="match status" value="1"/>
</dbReference>
<dbReference type="SMART" id="SM00490">
    <property type="entry name" value="HELICc"/>
    <property type="match status" value="1"/>
</dbReference>
<dbReference type="Pfam" id="PF16203">
    <property type="entry name" value="ERCC3_RAD25_C"/>
    <property type="match status" value="1"/>
</dbReference>
<dbReference type="Gene3D" id="3.40.50.300">
    <property type="entry name" value="P-loop containing nucleotide triphosphate hydrolases"/>
    <property type="match status" value="2"/>
</dbReference>
<evidence type="ECO:0000256" key="3">
    <source>
        <dbReference type="ARBA" id="ARBA00022801"/>
    </source>
</evidence>
<reference evidence="12 15" key="1">
    <citation type="submission" date="2017-01" db="EMBL/GenBank/DDBJ databases">
        <title>Complete genome sequence of Haloterrigena daqingensis type strain (JX313T).</title>
        <authorList>
            <person name="Shuang W."/>
        </authorList>
    </citation>
    <scope>NUCLEOTIDE SEQUENCE [LARGE SCALE GENOMIC DNA]</scope>
    <source>
        <strain evidence="12 15">JX313</strain>
    </source>
</reference>
<feature type="domain" description="Helicase C-terminal" evidence="11">
    <location>
        <begin position="499"/>
        <end position="641"/>
    </location>
</feature>
<dbReference type="SMART" id="SM00487">
    <property type="entry name" value="DEXDc"/>
    <property type="match status" value="1"/>
</dbReference>
<dbReference type="GO" id="GO:0043138">
    <property type="term" value="F:3'-5' DNA helicase activity"/>
    <property type="evidence" value="ECO:0007669"/>
    <property type="project" value="UniProtKB-EC"/>
</dbReference>